<feature type="modified residue" description="4-aspartylphosphate" evidence="7">
    <location>
        <position position="1122"/>
    </location>
</feature>
<keyword evidence="4" id="KW-0805">Transcription regulation</keyword>
<dbReference type="PROSITE" id="PS00041">
    <property type="entry name" value="HTH_ARAC_FAMILY_1"/>
    <property type="match status" value="1"/>
</dbReference>
<dbReference type="Gene3D" id="2.60.40.10">
    <property type="entry name" value="Immunoglobulins"/>
    <property type="match status" value="1"/>
</dbReference>
<dbReference type="SMART" id="SM00388">
    <property type="entry name" value="HisKA"/>
    <property type="match status" value="1"/>
</dbReference>
<dbReference type="Gene3D" id="3.40.50.2300">
    <property type="match status" value="1"/>
</dbReference>
<dbReference type="Gene3D" id="1.10.287.130">
    <property type="match status" value="1"/>
</dbReference>
<dbReference type="Proteomes" id="UP000250831">
    <property type="component" value="Unassembled WGS sequence"/>
</dbReference>
<name>A0A363NTH7_9SPHI</name>
<dbReference type="EC" id="2.7.13.3" evidence="2"/>
<dbReference type="InterPro" id="IPR020449">
    <property type="entry name" value="Tscrpt_reg_AraC-type_HTH"/>
</dbReference>
<evidence type="ECO:0000256" key="5">
    <source>
        <dbReference type="ARBA" id="ARBA00023125"/>
    </source>
</evidence>
<proteinExistence type="predicted"/>
<keyword evidence="6" id="KW-0804">Transcription</keyword>
<dbReference type="Pfam" id="PF07494">
    <property type="entry name" value="Reg_prop"/>
    <property type="match status" value="2"/>
</dbReference>
<dbReference type="InterPro" id="IPR018060">
    <property type="entry name" value="HTH_AraC"/>
</dbReference>
<evidence type="ECO:0000256" key="2">
    <source>
        <dbReference type="ARBA" id="ARBA00012438"/>
    </source>
</evidence>
<dbReference type="PROSITE" id="PS50110">
    <property type="entry name" value="RESPONSE_REGULATORY"/>
    <property type="match status" value="1"/>
</dbReference>
<dbReference type="GO" id="GO:0003700">
    <property type="term" value="F:DNA-binding transcription factor activity"/>
    <property type="evidence" value="ECO:0007669"/>
    <property type="project" value="InterPro"/>
</dbReference>
<protein>
    <recommendedName>
        <fullName evidence="2">histidine kinase</fullName>
        <ecNumber evidence="2">2.7.13.3</ecNumber>
    </recommendedName>
</protein>
<dbReference type="SMART" id="SM00448">
    <property type="entry name" value="REC"/>
    <property type="match status" value="1"/>
</dbReference>
<dbReference type="InterPro" id="IPR036097">
    <property type="entry name" value="HisK_dim/P_sf"/>
</dbReference>
<keyword evidence="3 7" id="KW-0597">Phosphoprotein</keyword>
<evidence type="ECO:0000256" key="7">
    <source>
        <dbReference type="PROSITE-ProRule" id="PRU00169"/>
    </source>
</evidence>
<dbReference type="InterPro" id="IPR005467">
    <property type="entry name" value="His_kinase_dom"/>
</dbReference>
<dbReference type="SMART" id="SM00387">
    <property type="entry name" value="HATPase_c"/>
    <property type="match status" value="1"/>
</dbReference>
<dbReference type="PANTHER" id="PTHR43547:SF2">
    <property type="entry name" value="HYBRID SIGNAL TRANSDUCTION HISTIDINE KINASE C"/>
    <property type="match status" value="1"/>
</dbReference>
<keyword evidence="8" id="KW-0472">Membrane</keyword>
<keyword evidence="8" id="KW-1133">Transmembrane helix</keyword>
<accession>A0A363NTH7</accession>
<dbReference type="PRINTS" id="PR00032">
    <property type="entry name" value="HTHARAC"/>
</dbReference>
<dbReference type="InterPro" id="IPR013783">
    <property type="entry name" value="Ig-like_fold"/>
</dbReference>
<dbReference type="Pfam" id="PF00072">
    <property type="entry name" value="Response_reg"/>
    <property type="match status" value="1"/>
</dbReference>
<dbReference type="Gene3D" id="2.130.10.10">
    <property type="entry name" value="YVTN repeat-like/Quinoprotein amine dehydrogenase"/>
    <property type="match status" value="2"/>
</dbReference>
<dbReference type="PROSITE" id="PS50109">
    <property type="entry name" value="HIS_KIN"/>
    <property type="match status" value="1"/>
</dbReference>
<dbReference type="InterPro" id="IPR011006">
    <property type="entry name" value="CheY-like_superfamily"/>
</dbReference>
<dbReference type="InterPro" id="IPR001789">
    <property type="entry name" value="Sig_transdc_resp-reg_receiver"/>
</dbReference>
<comment type="catalytic activity">
    <reaction evidence="1">
        <text>ATP + protein L-histidine = ADP + protein N-phospho-L-histidine.</text>
        <dbReference type="EC" id="2.7.13.3"/>
    </reaction>
</comment>
<dbReference type="PROSITE" id="PS01124">
    <property type="entry name" value="HTH_ARAC_FAMILY_2"/>
    <property type="match status" value="1"/>
</dbReference>
<keyword evidence="8" id="KW-0812">Transmembrane</keyword>
<evidence type="ECO:0000256" key="4">
    <source>
        <dbReference type="ARBA" id="ARBA00023015"/>
    </source>
</evidence>
<dbReference type="GO" id="GO:0043565">
    <property type="term" value="F:sequence-specific DNA binding"/>
    <property type="evidence" value="ECO:0007669"/>
    <property type="project" value="InterPro"/>
</dbReference>
<dbReference type="SUPFAM" id="SSF46689">
    <property type="entry name" value="Homeodomain-like"/>
    <property type="match status" value="1"/>
</dbReference>
<dbReference type="InterPro" id="IPR003661">
    <property type="entry name" value="HisK_dim/P_dom"/>
</dbReference>
<dbReference type="InterPro" id="IPR036890">
    <property type="entry name" value="HATPase_C_sf"/>
</dbReference>
<evidence type="ECO:0000259" key="10">
    <source>
        <dbReference type="PROSITE" id="PS50109"/>
    </source>
</evidence>
<reference evidence="12 13" key="1">
    <citation type="submission" date="2018-04" db="EMBL/GenBank/DDBJ databases">
        <title>Sphingobacterium sp. M46 Genome.</title>
        <authorList>
            <person name="Cheng J."/>
            <person name="Li Y."/>
        </authorList>
    </citation>
    <scope>NUCLEOTIDE SEQUENCE [LARGE SCALE GENOMIC DNA]</scope>
    <source>
        <strain evidence="12 13">M46</strain>
    </source>
</reference>
<feature type="domain" description="Histidine kinase" evidence="10">
    <location>
        <begin position="815"/>
        <end position="1031"/>
    </location>
</feature>
<organism evidence="12 13">
    <name type="scientific">Sphingobacterium athyrii</name>
    <dbReference type="NCBI Taxonomy" id="2152717"/>
    <lineage>
        <taxon>Bacteria</taxon>
        <taxon>Pseudomonadati</taxon>
        <taxon>Bacteroidota</taxon>
        <taxon>Sphingobacteriia</taxon>
        <taxon>Sphingobacteriales</taxon>
        <taxon>Sphingobacteriaceae</taxon>
        <taxon>Sphingobacterium</taxon>
    </lineage>
</organism>
<gene>
    <name evidence="12" type="ORF">DCO56_12195</name>
</gene>
<dbReference type="EMBL" id="QCXX01000003">
    <property type="protein sequence ID" value="PUV24125.1"/>
    <property type="molecule type" value="Genomic_DNA"/>
</dbReference>
<dbReference type="Gene3D" id="1.10.10.60">
    <property type="entry name" value="Homeodomain-like"/>
    <property type="match status" value="1"/>
</dbReference>
<dbReference type="InterPro" id="IPR015943">
    <property type="entry name" value="WD40/YVTN_repeat-like_dom_sf"/>
</dbReference>
<dbReference type="InterPro" id="IPR003594">
    <property type="entry name" value="HATPase_dom"/>
</dbReference>
<evidence type="ECO:0000313" key="12">
    <source>
        <dbReference type="EMBL" id="PUV24125.1"/>
    </source>
</evidence>
<dbReference type="Pfam" id="PF02518">
    <property type="entry name" value="HATPase_c"/>
    <property type="match status" value="1"/>
</dbReference>
<evidence type="ECO:0000256" key="1">
    <source>
        <dbReference type="ARBA" id="ARBA00000085"/>
    </source>
</evidence>
<evidence type="ECO:0000259" key="11">
    <source>
        <dbReference type="PROSITE" id="PS50110"/>
    </source>
</evidence>
<dbReference type="InterPro" id="IPR009057">
    <property type="entry name" value="Homeodomain-like_sf"/>
</dbReference>
<dbReference type="InterPro" id="IPR018062">
    <property type="entry name" value="HTH_AraC-typ_CS"/>
</dbReference>
<comment type="caution">
    <text evidence="12">The sequence shown here is derived from an EMBL/GenBank/DDBJ whole genome shotgun (WGS) entry which is preliminary data.</text>
</comment>
<feature type="domain" description="Response regulatory" evidence="11">
    <location>
        <begin position="1074"/>
        <end position="1189"/>
    </location>
</feature>
<dbReference type="Gene3D" id="3.30.565.10">
    <property type="entry name" value="Histidine kinase-like ATPase, C-terminal domain"/>
    <property type="match status" value="1"/>
</dbReference>
<dbReference type="OrthoDB" id="9809670at2"/>
<keyword evidence="5" id="KW-0238">DNA-binding</keyword>
<dbReference type="PANTHER" id="PTHR43547">
    <property type="entry name" value="TWO-COMPONENT HISTIDINE KINASE"/>
    <property type="match status" value="1"/>
</dbReference>
<dbReference type="SMART" id="SM00342">
    <property type="entry name" value="HTH_ARAC"/>
    <property type="match status" value="1"/>
</dbReference>
<dbReference type="Pfam" id="PF00512">
    <property type="entry name" value="HisKA"/>
    <property type="match status" value="1"/>
</dbReference>
<evidence type="ECO:0000313" key="13">
    <source>
        <dbReference type="Proteomes" id="UP000250831"/>
    </source>
</evidence>
<keyword evidence="13" id="KW-1185">Reference proteome</keyword>
<evidence type="ECO:0000256" key="3">
    <source>
        <dbReference type="ARBA" id="ARBA00022553"/>
    </source>
</evidence>
<dbReference type="SUPFAM" id="SSF52172">
    <property type="entry name" value="CheY-like"/>
    <property type="match status" value="1"/>
</dbReference>
<dbReference type="SUPFAM" id="SSF47384">
    <property type="entry name" value="Homodimeric domain of signal transducing histidine kinase"/>
    <property type="match status" value="1"/>
</dbReference>
<evidence type="ECO:0000259" key="9">
    <source>
        <dbReference type="PROSITE" id="PS01124"/>
    </source>
</evidence>
<dbReference type="GO" id="GO:0000155">
    <property type="term" value="F:phosphorelay sensor kinase activity"/>
    <property type="evidence" value="ECO:0007669"/>
    <property type="project" value="InterPro"/>
</dbReference>
<dbReference type="SUPFAM" id="SSF63829">
    <property type="entry name" value="Calcium-dependent phosphotriesterase"/>
    <property type="match status" value="3"/>
</dbReference>
<evidence type="ECO:0000256" key="6">
    <source>
        <dbReference type="ARBA" id="ARBA00023163"/>
    </source>
</evidence>
<evidence type="ECO:0000256" key="8">
    <source>
        <dbReference type="SAM" id="Phobius"/>
    </source>
</evidence>
<dbReference type="InterPro" id="IPR011110">
    <property type="entry name" value="Reg_prop"/>
</dbReference>
<sequence length="1320" mass="151873">MNKQSLKKMTQKTFFIFCYLLFTCLSLEAQHIRKYNKLTQENGLLSNRVTAIAEDPIGRIWIGTSDGINLYDGAHVMDNPKSISDSIFQPGKIIEIKSFKQQMIIAADNGIYGYDFSTNKYRLLIKTELHNTSKALALTIDGVVILCNNTLYKWAEQKITVLNNNVYFNRIQVDNQGNLWGATFTTVAKCDKKGNVLASFNFAESYDRDVLITSLYCDSKNLTWVGTKRHGILRFDPIQNKFKAQLPQPTQIQNVCSIAEDAEGRLWIGHNKGVAVFDYINQYTEYRMLIENFDNELNSTVCAIYKSKLDDMILGTYFNGAFCLSKNDSWLDFLHVTNPERARGIVINNILMSSKKQLWVATNAIGINVYNGQSQIIKRFNQKNSNISDNIISLEGDAQGNIWAGSESNGLYCLADQGNKIKHYQYDKNKASSLPNNRIFSIRNFNQDYLLVGTDGFVSIYDRHKDNFTTLIKTTSTINDIAVNNNLIWICCLDEIICYDWSKKTTKIYKKELDKGNRVQFLSMLLDGENVLLGTKQNYLYFIDSNGHLLPYPGRGKINIQIHGIKKDNSKRYWLSTTNGLYCIDTDRSIKNFNVSWGLNTSWFNERSAYYYNDTLYFGSVDGICFFKAPQLDPLPAHKPLLYFSDFKIFNISQLRNKKYFEKGIDHTNEIVLPYDQNMISIEVNQVNFDPQSRENYRIFYTLKDIDKRWYELSKASGTITFTSLKSKNYELHIKLVDLNNNIIATKKLLIKIKPHFLLSNIMLCVYGALVIVALILFRKFLKRRHLKILKIKLAEVEKSKLEELNKSKLDFFTYMSHELKTPLAIIMAIQEDLFSNNKIENIKEYEISQKNIKRLTFLISQLMEFREIESSNMPLNTMNGDLVSFCQNIFSMFAPLFDRKHIEYRFDHPLTEVNVDLDFDKLEKIISNLLSNAFKNCEVGGRILLVLAASTGSNEVVIHVSNTGSYIPQEQIEKIFEPYFRQKSTGDYYDNNGIGLALVIGLTKRINAQIDVNSSIEDGTQFTLTIPVDNFASELPDDPDLELHATMELIDDVIYTDNSQIRFDVPSEGNTHKILLVEDHTDLAELFKNKLLESYHVIIAHNGQEALEYIRNNPIDMVISDIMMPIMDGYELCKHLKSNPKTKHIPIILMTSYDTIANKIKSYELAANGYINKPFSTQELLAKMGSLLKNKATLRHYYSQAEPLRIKEEANSQEETFILKVQEIIVRNIAENNFSVHQLAQEMRISRTQLYLMLKKITDLTPTDFIIKVKLDYAKTLLKDPSFSISEIAYKLGYSNANYFSKQFKDFFGITPSQYRKAK</sequence>
<feature type="transmembrane region" description="Helical" evidence="8">
    <location>
        <begin position="757"/>
        <end position="778"/>
    </location>
</feature>
<dbReference type="Pfam" id="PF12833">
    <property type="entry name" value="HTH_18"/>
    <property type="match status" value="1"/>
</dbReference>
<feature type="domain" description="HTH araC/xylS-type" evidence="9">
    <location>
        <begin position="1220"/>
        <end position="1319"/>
    </location>
</feature>
<dbReference type="SUPFAM" id="SSF55874">
    <property type="entry name" value="ATPase domain of HSP90 chaperone/DNA topoisomerase II/histidine kinase"/>
    <property type="match status" value="1"/>
</dbReference>
<dbReference type="CDD" id="cd00082">
    <property type="entry name" value="HisKA"/>
    <property type="match status" value="1"/>
</dbReference>